<evidence type="ECO:0000256" key="2">
    <source>
        <dbReference type="ARBA" id="ARBA00022676"/>
    </source>
</evidence>
<reference evidence="10" key="2">
    <citation type="submission" date="2020-09" db="EMBL/GenBank/DDBJ databases">
        <authorList>
            <person name="Sun Q."/>
            <person name="Zhou Y."/>
        </authorList>
    </citation>
    <scope>NUCLEOTIDE SEQUENCE</scope>
    <source>
        <strain evidence="10">CGMCC 1.16134</strain>
    </source>
</reference>
<feature type="domain" description="Glycosyltransferase 2-like" evidence="9">
    <location>
        <begin position="4"/>
        <end position="163"/>
    </location>
</feature>
<keyword evidence="5" id="KW-0448">Lipopolysaccharide biosynthesis</keyword>
<organism evidence="10 11">
    <name type="scientific">Paenibacillus albidus</name>
    <dbReference type="NCBI Taxonomy" id="2041023"/>
    <lineage>
        <taxon>Bacteria</taxon>
        <taxon>Bacillati</taxon>
        <taxon>Bacillota</taxon>
        <taxon>Bacilli</taxon>
        <taxon>Bacillales</taxon>
        <taxon>Paenibacillaceae</taxon>
        <taxon>Paenibacillus</taxon>
    </lineage>
</organism>
<name>A0A917CW47_9BACL</name>
<proteinExistence type="predicted"/>
<evidence type="ECO:0000313" key="11">
    <source>
        <dbReference type="Proteomes" id="UP000637643"/>
    </source>
</evidence>
<dbReference type="InterPro" id="IPR001173">
    <property type="entry name" value="Glyco_trans_2-like"/>
</dbReference>
<dbReference type="GO" id="GO:0099621">
    <property type="term" value="F:undecaprenyl-phosphate 4-deoxy-4-formamido-L-arabinose transferase activity"/>
    <property type="evidence" value="ECO:0007669"/>
    <property type="project" value="TreeGrafter"/>
</dbReference>
<keyword evidence="3 10" id="KW-0808">Transferase</keyword>
<keyword evidence="7 8" id="KW-0472">Membrane</keyword>
<dbReference type="PANTHER" id="PTHR48090:SF3">
    <property type="entry name" value="UNDECAPRENYL-PHOSPHATE 4-DEOXY-4-FORMAMIDO-L-ARABINOSE TRANSFERASE"/>
    <property type="match status" value="1"/>
</dbReference>
<dbReference type="AlphaFoldDB" id="A0A917CW47"/>
<gene>
    <name evidence="10" type="ORF">GCM10010912_52370</name>
</gene>
<feature type="transmembrane region" description="Helical" evidence="8">
    <location>
        <begin position="260"/>
        <end position="286"/>
    </location>
</feature>
<sequence>MDLSIIIPVYNSYEGLQELYARLTKVLNSSNISYEIILVDDCSSDRSYEKMEELNSKDKRVKIIQLMRNFGQHNAIICGFNFSNGDFIITMDDDLQNPPEEIPNLLNEIKKGYDCVVGNPVIKKHARYRNFGSYIIGKSYEKIFSKPAHIKMSSFRILSRALVNSVIAYNTENPMIDALILKNTNNISNIEVQHDFRKYGESNYSLKKSYKLAMDMLVNYSTLPLQFISWIGFLFSGIGALIVIYVLVGKLSGWISAVGWSSIIALICIFSGLILISFGIVGEYLIRIIGQVSYSQQYAVRRSSFQENDLSMKE</sequence>
<evidence type="ECO:0000259" key="9">
    <source>
        <dbReference type="Pfam" id="PF00535"/>
    </source>
</evidence>
<evidence type="ECO:0000313" key="10">
    <source>
        <dbReference type="EMBL" id="GGG01079.1"/>
    </source>
</evidence>
<dbReference type="InterPro" id="IPR029044">
    <property type="entry name" value="Nucleotide-diphossugar_trans"/>
</dbReference>
<keyword evidence="2" id="KW-0328">Glycosyltransferase</keyword>
<keyword evidence="1" id="KW-1003">Cell membrane</keyword>
<evidence type="ECO:0000256" key="7">
    <source>
        <dbReference type="ARBA" id="ARBA00023136"/>
    </source>
</evidence>
<dbReference type="Pfam" id="PF00535">
    <property type="entry name" value="Glycos_transf_2"/>
    <property type="match status" value="1"/>
</dbReference>
<comment type="caution">
    <text evidence="10">The sequence shown here is derived from an EMBL/GenBank/DDBJ whole genome shotgun (WGS) entry which is preliminary data.</text>
</comment>
<evidence type="ECO:0000256" key="5">
    <source>
        <dbReference type="ARBA" id="ARBA00022985"/>
    </source>
</evidence>
<evidence type="ECO:0000256" key="4">
    <source>
        <dbReference type="ARBA" id="ARBA00022692"/>
    </source>
</evidence>
<dbReference type="PANTHER" id="PTHR48090">
    <property type="entry name" value="UNDECAPRENYL-PHOSPHATE 4-DEOXY-4-FORMAMIDO-L-ARABINOSE TRANSFERASE-RELATED"/>
    <property type="match status" value="1"/>
</dbReference>
<evidence type="ECO:0000256" key="3">
    <source>
        <dbReference type="ARBA" id="ARBA00022679"/>
    </source>
</evidence>
<dbReference type="RefSeq" id="WP_189030129.1">
    <property type="nucleotide sequence ID" value="NZ_BMKR01000031.1"/>
</dbReference>
<dbReference type="SUPFAM" id="SSF53448">
    <property type="entry name" value="Nucleotide-diphospho-sugar transferases"/>
    <property type="match status" value="1"/>
</dbReference>
<protein>
    <submittedName>
        <fullName evidence="10">Glycosyl transferase</fullName>
    </submittedName>
</protein>
<dbReference type="GO" id="GO:0005886">
    <property type="term" value="C:plasma membrane"/>
    <property type="evidence" value="ECO:0007669"/>
    <property type="project" value="TreeGrafter"/>
</dbReference>
<accession>A0A917CW47</accession>
<dbReference type="GO" id="GO:0009103">
    <property type="term" value="P:lipopolysaccharide biosynthetic process"/>
    <property type="evidence" value="ECO:0007669"/>
    <property type="project" value="UniProtKB-KW"/>
</dbReference>
<evidence type="ECO:0000256" key="6">
    <source>
        <dbReference type="ARBA" id="ARBA00022989"/>
    </source>
</evidence>
<keyword evidence="4 8" id="KW-0812">Transmembrane</keyword>
<dbReference type="Gene3D" id="3.90.550.10">
    <property type="entry name" value="Spore Coat Polysaccharide Biosynthesis Protein SpsA, Chain A"/>
    <property type="match status" value="1"/>
</dbReference>
<evidence type="ECO:0000256" key="1">
    <source>
        <dbReference type="ARBA" id="ARBA00022475"/>
    </source>
</evidence>
<feature type="transmembrane region" description="Helical" evidence="8">
    <location>
        <begin position="227"/>
        <end position="248"/>
    </location>
</feature>
<keyword evidence="11" id="KW-1185">Reference proteome</keyword>
<reference evidence="10" key="1">
    <citation type="journal article" date="2014" name="Int. J. Syst. Evol. Microbiol.">
        <title>Complete genome sequence of Corynebacterium casei LMG S-19264T (=DSM 44701T), isolated from a smear-ripened cheese.</title>
        <authorList>
            <consortium name="US DOE Joint Genome Institute (JGI-PGF)"/>
            <person name="Walter F."/>
            <person name="Albersmeier A."/>
            <person name="Kalinowski J."/>
            <person name="Ruckert C."/>
        </authorList>
    </citation>
    <scope>NUCLEOTIDE SEQUENCE</scope>
    <source>
        <strain evidence="10">CGMCC 1.16134</strain>
    </source>
</reference>
<dbReference type="EMBL" id="BMKR01000031">
    <property type="protein sequence ID" value="GGG01079.1"/>
    <property type="molecule type" value="Genomic_DNA"/>
</dbReference>
<dbReference type="Proteomes" id="UP000637643">
    <property type="component" value="Unassembled WGS sequence"/>
</dbReference>
<dbReference type="CDD" id="cd04187">
    <property type="entry name" value="DPM1_like_bac"/>
    <property type="match status" value="1"/>
</dbReference>
<dbReference type="InterPro" id="IPR050256">
    <property type="entry name" value="Glycosyltransferase_2"/>
</dbReference>
<evidence type="ECO:0000256" key="8">
    <source>
        <dbReference type="SAM" id="Phobius"/>
    </source>
</evidence>
<keyword evidence="6 8" id="KW-1133">Transmembrane helix</keyword>